<gene>
    <name evidence="1" type="ORF">NIES2119_01470</name>
</gene>
<dbReference type="Gene3D" id="3.40.50.300">
    <property type="entry name" value="P-loop containing nucleotide triphosphate hydrolases"/>
    <property type="match status" value="1"/>
</dbReference>
<keyword evidence="1" id="KW-0808">Transferase</keyword>
<dbReference type="AlphaFoldDB" id="A0A1U7IU03"/>
<dbReference type="Proteomes" id="UP000185860">
    <property type="component" value="Unassembled WGS sequence"/>
</dbReference>
<dbReference type="SUPFAM" id="SSF52540">
    <property type="entry name" value="P-loop containing nucleoside triphosphate hydrolases"/>
    <property type="match status" value="1"/>
</dbReference>
<protein>
    <submittedName>
        <fullName evidence="1">Adenylate kinase</fullName>
    </submittedName>
</protein>
<proteinExistence type="predicted"/>
<dbReference type="EMBL" id="MRCE01000001">
    <property type="protein sequence ID" value="OKH41000.1"/>
    <property type="molecule type" value="Genomic_DNA"/>
</dbReference>
<evidence type="ECO:0000313" key="2">
    <source>
        <dbReference type="Proteomes" id="UP000185860"/>
    </source>
</evidence>
<dbReference type="PANTHER" id="PTHR37816">
    <property type="entry name" value="YALI0E33011P"/>
    <property type="match status" value="1"/>
</dbReference>
<accession>A0A1U7IU03</accession>
<dbReference type="STRING" id="454136.NIES2119_01470"/>
<dbReference type="InterPro" id="IPR052922">
    <property type="entry name" value="Cytidylate_Kinase-2"/>
</dbReference>
<dbReference type="RefSeq" id="WP_073591674.1">
    <property type="nucleotide sequence ID" value="NZ_MRCE01000001.1"/>
</dbReference>
<dbReference type="OrthoDB" id="1201990at2"/>
<dbReference type="GO" id="GO:0016301">
    <property type="term" value="F:kinase activity"/>
    <property type="evidence" value="ECO:0007669"/>
    <property type="project" value="UniProtKB-KW"/>
</dbReference>
<reference evidence="1 2" key="1">
    <citation type="submission" date="2016-11" db="EMBL/GenBank/DDBJ databases">
        <title>Draft Genome Sequences of Nine Cyanobacterial Strains from Diverse Habitats.</title>
        <authorList>
            <person name="Zhu T."/>
            <person name="Hou S."/>
            <person name="Lu X."/>
            <person name="Hess W.R."/>
        </authorList>
    </citation>
    <scope>NUCLEOTIDE SEQUENCE [LARGE SCALE GENOMIC DNA]</scope>
    <source>
        <strain evidence="1 2">IAM M-71</strain>
    </source>
</reference>
<name>A0A1U7IU03_9CYAN</name>
<dbReference type="InterPro" id="IPR027417">
    <property type="entry name" value="P-loop_NTPase"/>
</dbReference>
<comment type="caution">
    <text evidence="1">The sequence shown here is derived from an EMBL/GenBank/DDBJ whole genome shotgun (WGS) entry which is preliminary data.</text>
</comment>
<keyword evidence="1" id="KW-0418">Kinase</keyword>
<evidence type="ECO:0000313" key="1">
    <source>
        <dbReference type="EMBL" id="OKH41000.1"/>
    </source>
</evidence>
<organism evidence="1 2">
    <name type="scientific">[Phormidium ambiguum] IAM M-71</name>
    <dbReference type="NCBI Taxonomy" id="454136"/>
    <lineage>
        <taxon>Bacteria</taxon>
        <taxon>Bacillati</taxon>
        <taxon>Cyanobacteriota</taxon>
        <taxon>Cyanophyceae</taxon>
        <taxon>Oscillatoriophycideae</taxon>
        <taxon>Aerosakkonematales</taxon>
        <taxon>Aerosakkonemataceae</taxon>
        <taxon>Floridanema</taxon>
    </lineage>
</organism>
<dbReference type="PANTHER" id="PTHR37816:SF1">
    <property type="entry name" value="TOXIN"/>
    <property type="match status" value="1"/>
</dbReference>
<sequence length="178" mass="20892">MNHQRISVIGTSGSGKTTLAKQISQRLAIPHIELDALYWEPNWVEVAENVFQARVLKALSSDRWVVDGNYSPVRDIVWVKADTIVWLNYSLLVILTRLLWRTLERSLTQKELWNGNRETLQKSFFSRDSILLWAIQTYSKRRKEYPILFTQPEYSHLKIVELRSPKNATDWLNNLYSS</sequence>